<evidence type="ECO:0000313" key="5">
    <source>
        <dbReference type="EMBL" id="MBC8569638.1"/>
    </source>
</evidence>
<comment type="caution">
    <text evidence="5">The sequence shown here is derived from an EMBL/GenBank/DDBJ whole genome shotgun (WGS) entry which is preliminary data.</text>
</comment>
<proteinExistence type="predicted"/>
<evidence type="ECO:0000259" key="4">
    <source>
        <dbReference type="Pfam" id="PF26018"/>
    </source>
</evidence>
<dbReference type="InterPro" id="IPR058729">
    <property type="entry name" value="Beta-barrel_RND-rel"/>
</dbReference>
<dbReference type="InterPro" id="IPR058728">
    <property type="entry name" value="HH_RND-rel"/>
</dbReference>
<reference evidence="5" key="1">
    <citation type="submission" date="2020-08" db="EMBL/GenBank/DDBJ databases">
        <title>Genome public.</title>
        <authorList>
            <person name="Liu C."/>
            <person name="Sun Q."/>
        </authorList>
    </citation>
    <scope>NUCLEOTIDE SEQUENCE</scope>
    <source>
        <strain evidence="5">NSJ-54</strain>
    </source>
</reference>
<dbReference type="InterPro" id="IPR058709">
    <property type="entry name" value="BSH_RND-rel"/>
</dbReference>
<sequence length="408" mass="44769">MNNRTGKVLIFVFSLFLIVYAGYQAVRYFYAPCRTETAFNFTVADSVTSQGIIIRDEAVIEGQQQSGVVSYVNADGTKVSQGSVIAEIYPSEQYAADKVRIEELDYQIGVLEEAQNAGTGYYANSDSITRQIADQLGHYIDQASTGQVGEIDEAKKNLVSLINKKQVSTGSSADYTATIEQLSNEKAQLEERVAAGAEQTITSPLAGIFVGSVDGLEDSLNFEAMDKMTVKEYESFISQTVEGKSGSVGKIISEFNWFYAAQVSPDETTKFVEGSLVKLTFAGTDGEVMPGKIMKIISDDTSKNNIVIIRCNRMSSDLAQLRTAEAQIQFETYTGLRVPDKAIRIQDDVRGVFVRLGDRVIFKKIDPIYVGKGFILSAVDTLDEDGSLQLFDEIIVEGTDLYDGKLLK</sequence>
<dbReference type="Pfam" id="PF26011">
    <property type="entry name" value="Beta-barrel_RND_rel"/>
    <property type="match status" value="1"/>
</dbReference>
<feature type="domain" description="RND related barrel-sandwich hybrid" evidence="4">
    <location>
        <begin position="64"/>
        <end position="249"/>
    </location>
</feature>
<evidence type="ECO:0000256" key="1">
    <source>
        <dbReference type="SAM" id="Coils"/>
    </source>
</evidence>
<gene>
    <name evidence="5" type="ORF">H8709_02215</name>
</gene>
<dbReference type="EMBL" id="JACRTC010000001">
    <property type="protein sequence ID" value="MBC8569638.1"/>
    <property type="molecule type" value="Genomic_DNA"/>
</dbReference>
<evidence type="ECO:0000259" key="3">
    <source>
        <dbReference type="Pfam" id="PF26012"/>
    </source>
</evidence>
<evidence type="ECO:0000259" key="2">
    <source>
        <dbReference type="Pfam" id="PF26011"/>
    </source>
</evidence>
<dbReference type="AlphaFoldDB" id="A0A926E9F1"/>
<name>A0A926E9F1_9FIRM</name>
<feature type="domain" description="RND related beta-barrel" evidence="2">
    <location>
        <begin position="257"/>
        <end position="328"/>
    </location>
</feature>
<dbReference type="Pfam" id="PF26012">
    <property type="entry name" value="HH_RND_rel"/>
    <property type="match status" value="1"/>
</dbReference>
<accession>A0A926E9F1</accession>
<feature type="domain" description="RND related alpha-helical hairpin" evidence="3">
    <location>
        <begin position="98"/>
        <end position="193"/>
    </location>
</feature>
<evidence type="ECO:0008006" key="7">
    <source>
        <dbReference type="Google" id="ProtNLM"/>
    </source>
</evidence>
<feature type="coiled-coil region" evidence="1">
    <location>
        <begin position="172"/>
        <end position="199"/>
    </location>
</feature>
<organism evidence="5 6">
    <name type="scientific">Zongyangia hominis</name>
    <dbReference type="NCBI Taxonomy" id="2763677"/>
    <lineage>
        <taxon>Bacteria</taxon>
        <taxon>Bacillati</taxon>
        <taxon>Bacillota</taxon>
        <taxon>Clostridia</taxon>
        <taxon>Eubacteriales</taxon>
        <taxon>Oscillospiraceae</taxon>
        <taxon>Zongyangia</taxon>
    </lineage>
</organism>
<keyword evidence="6" id="KW-1185">Reference proteome</keyword>
<dbReference type="Pfam" id="PF26018">
    <property type="entry name" value="BSH_RND_rel"/>
    <property type="match status" value="1"/>
</dbReference>
<dbReference type="RefSeq" id="WP_262396733.1">
    <property type="nucleotide sequence ID" value="NZ_JACRTC010000001.1"/>
</dbReference>
<evidence type="ECO:0000313" key="6">
    <source>
        <dbReference type="Proteomes" id="UP000660861"/>
    </source>
</evidence>
<keyword evidence="1" id="KW-0175">Coiled coil</keyword>
<dbReference type="Proteomes" id="UP000660861">
    <property type="component" value="Unassembled WGS sequence"/>
</dbReference>
<protein>
    <recommendedName>
        <fullName evidence="7">Membrane fusion protein</fullName>
    </recommendedName>
</protein>